<protein>
    <recommendedName>
        <fullName evidence="2">peptidylprolyl isomerase</fullName>
        <ecNumber evidence="2">5.2.1.8</ecNumber>
    </recommendedName>
</protein>
<evidence type="ECO:0000313" key="9">
    <source>
        <dbReference type="Proteomes" id="UP000031549"/>
    </source>
</evidence>
<keyword evidence="5 6" id="KW-0413">Isomerase</keyword>
<keyword evidence="9" id="KW-1185">Reference proteome</keyword>
<dbReference type="PROSITE" id="PS50198">
    <property type="entry name" value="PPIC_PPIASE_2"/>
    <property type="match status" value="1"/>
</dbReference>
<dbReference type="EMBL" id="JTCM02000017">
    <property type="protein sequence ID" value="NEU73020.1"/>
    <property type="molecule type" value="Genomic_DNA"/>
</dbReference>
<dbReference type="InterPro" id="IPR050245">
    <property type="entry name" value="PrsA_foldase"/>
</dbReference>
<dbReference type="InterPro" id="IPR000297">
    <property type="entry name" value="PPIase_PpiC"/>
</dbReference>
<evidence type="ECO:0000256" key="1">
    <source>
        <dbReference type="ARBA" id="ARBA00000971"/>
    </source>
</evidence>
<dbReference type="Proteomes" id="UP000031549">
    <property type="component" value="Unassembled WGS sequence"/>
</dbReference>
<evidence type="ECO:0000256" key="2">
    <source>
        <dbReference type="ARBA" id="ARBA00013194"/>
    </source>
</evidence>
<evidence type="ECO:0000256" key="6">
    <source>
        <dbReference type="PROSITE-ProRule" id="PRU00278"/>
    </source>
</evidence>
<dbReference type="Gene3D" id="3.10.50.40">
    <property type="match status" value="1"/>
</dbReference>
<evidence type="ECO:0000313" key="8">
    <source>
        <dbReference type="EMBL" id="NEU73020.1"/>
    </source>
</evidence>
<evidence type="ECO:0000256" key="3">
    <source>
        <dbReference type="ARBA" id="ARBA00022729"/>
    </source>
</evidence>
<evidence type="ECO:0000259" key="7">
    <source>
        <dbReference type="PROSITE" id="PS50198"/>
    </source>
</evidence>
<dbReference type="EC" id="5.2.1.8" evidence="2"/>
<feature type="domain" description="PpiC" evidence="7">
    <location>
        <begin position="93"/>
        <end position="208"/>
    </location>
</feature>
<dbReference type="InterPro" id="IPR046357">
    <property type="entry name" value="PPIase_dom_sf"/>
</dbReference>
<organism evidence="8 9">
    <name type="scientific">Hassallia byssoidea VB512170</name>
    <dbReference type="NCBI Taxonomy" id="1304833"/>
    <lineage>
        <taxon>Bacteria</taxon>
        <taxon>Bacillati</taxon>
        <taxon>Cyanobacteriota</taxon>
        <taxon>Cyanophyceae</taxon>
        <taxon>Nostocales</taxon>
        <taxon>Tolypothrichaceae</taxon>
        <taxon>Hassallia</taxon>
    </lineage>
</organism>
<dbReference type="PANTHER" id="PTHR47245:SF1">
    <property type="entry name" value="FOLDASE PROTEIN PRSA"/>
    <property type="match status" value="1"/>
</dbReference>
<sequence>MSNILTITDLDIIHSIKLSCQIPDVVKAIASQKIIVQATEEAGIKLTEAELQQEGDNLRLAKKLVKAKDTWTWLEKHHLSVNEFEELIYNNVLSRKLANHLFSSHVEKFFYEHQLDYVAAVTYEVLFEDRDLALELFYALEEGEITFPEIARQYIQEPELRRAYGYQGLRYRKDFRPEIAAAVFLASAPKILKPITTSKGVHFIWVEEIIQPQLDEQLREKIISELFSEWLKQQIQVLEIVTKLDSDGNSQPESEVLKPA</sequence>
<dbReference type="GO" id="GO:0003755">
    <property type="term" value="F:peptidyl-prolyl cis-trans isomerase activity"/>
    <property type="evidence" value="ECO:0007669"/>
    <property type="project" value="UniProtKB-KW"/>
</dbReference>
<accession>A0A846H8T8</accession>
<comment type="catalytic activity">
    <reaction evidence="1">
        <text>[protein]-peptidylproline (omega=180) = [protein]-peptidylproline (omega=0)</text>
        <dbReference type="Rhea" id="RHEA:16237"/>
        <dbReference type="Rhea" id="RHEA-COMP:10747"/>
        <dbReference type="Rhea" id="RHEA-COMP:10748"/>
        <dbReference type="ChEBI" id="CHEBI:83833"/>
        <dbReference type="ChEBI" id="CHEBI:83834"/>
        <dbReference type="EC" id="5.2.1.8"/>
    </reaction>
</comment>
<evidence type="ECO:0000256" key="4">
    <source>
        <dbReference type="ARBA" id="ARBA00023110"/>
    </source>
</evidence>
<name>A0A846H8T8_9CYAN</name>
<dbReference type="SUPFAM" id="SSF54534">
    <property type="entry name" value="FKBP-like"/>
    <property type="match status" value="1"/>
</dbReference>
<evidence type="ECO:0000256" key="5">
    <source>
        <dbReference type="ARBA" id="ARBA00023235"/>
    </source>
</evidence>
<dbReference type="PANTHER" id="PTHR47245">
    <property type="entry name" value="PEPTIDYLPROLYL ISOMERASE"/>
    <property type="match status" value="1"/>
</dbReference>
<keyword evidence="4 6" id="KW-0697">Rotamase</keyword>
<dbReference type="AlphaFoldDB" id="A0A846H8T8"/>
<dbReference type="Pfam" id="PF00639">
    <property type="entry name" value="Rotamase"/>
    <property type="match status" value="1"/>
</dbReference>
<comment type="caution">
    <text evidence="8">The sequence shown here is derived from an EMBL/GenBank/DDBJ whole genome shotgun (WGS) entry which is preliminary data.</text>
</comment>
<dbReference type="RefSeq" id="WP_039748076.1">
    <property type="nucleotide sequence ID" value="NZ_JTCM02000017.1"/>
</dbReference>
<keyword evidence="3" id="KW-0732">Signal</keyword>
<gene>
    <name evidence="8" type="ORF">PI95_010730</name>
</gene>
<reference evidence="8 9" key="1">
    <citation type="journal article" date="2015" name="Genome Announc.">
        <title>Draft Genome Sequence of Cyanobacterium Hassallia byssoidea Strain VB512170, Isolated from Monuments in India.</title>
        <authorList>
            <person name="Singh D."/>
            <person name="Chandrababunaidu M.M."/>
            <person name="Panda A."/>
            <person name="Sen D."/>
            <person name="Bhattacharyya S."/>
            <person name="Adhikary S.P."/>
            <person name="Tripathy S."/>
        </authorList>
    </citation>
    <scope>NUCLEOTIDE SEQUENCE [LARGE SCALE GENOMIC DNA]</scope>
    <source>
        <strain evidence="8 9">VB512170</strain>
    </source>
</reference>
<proteinExistence type="predicted"/>